<dbReference type="Proteomes" id="UP001497472">
    <property type="component" value="Unassembled WGS sequence"/>
</dbReference>
<organism evidence="2 3">
    <name type="scientific">Leptosia nina</name>
    <dbReference type="NCBI Taxonomy" id="320188"/>
    <lineage>
        <taxon>Eukaryota</taxon>
        <taxon>Metazoa</taxon>
        <taxon>Ecdysozoa</taxon>
        <taxon>Arthropoda</taxon>
        <taxon>Hexapoda</taxon>
        <taxon>Insecta</taxon>
        <taxon>Pterygota</taxon>
        <taxon>Neoptera</taxon>
        <taxon>Endopterygota</taxon>
        <taxon>Lepidoptera</taxon>
        <taxon>Glossata</taxon>
        <taxon>Ditrysia</taxon>
        <taxon>Papilionoidea</taxon>
        <taxon>Pieridae</taxon>
        <taxon>Pierinae</taxon>
        <taxon>Leptosia</taxon>
    </lineage>
</organism>
<dbReference type="AlphaFoldDB" id="A0AAV1JRU3"/>
<gene>
    <name evidence="2" type="ORF">LNINA_LOCUS10138</name>
</gene>
<accession>A0AAV1JRU3</accession>
<name>A0AAV1JRU3_9NEOP</name>
<comment type="caution">
    <text evidence="2">The sequence shown here is derived from an EMBL/GenBank/DDBJ whole genome shotgun (WGS) entry which is preliminary data.</text>
</comment>
<evidence type="ECO:0000313" key="2">
    <source>
        <dbReference type="EMBL" id="CAK1550950.1"/>
    </source>
</evidence>
<protein>
    <submittedName>
        <fullName evidence="2">Uncharacterized protein</fullName>
    </submittedName>
</protein>
<dbReference type="EMBL" id="CAVLEF010000103">
    <property type="protein sequence ID" value="CAK1550950.1"/>
    <property type="molecule type" value="Genomic_DNA"/>
</dbReference>
<sequence>MRDYVGMIGPGGRPSASSNNVRCQNLPDRWPKEFAAGFANIDMSTALYTYLVCQYCESIVSHECRVIEAGVSCLNNFTRGYSGSRNNNITILRFKITMYLIGHSCDISSGCH</sequence>
<proteinExistence type="predicted"/>
<reference evidence="2 3" key="1">
    <citation type="submission" date="2023-11" db="EMBL/GenBank/DDBJ databases">
        <authorList>
            <person name="Okamura Y."/>
        </authorList>
    </citation>
    <scope>NUCLEOTIDE SEQUENCE [LARGE SCALE GENOMIC DNA]</scope>
</reference>
<feature type="region of interest" description="Disordered" evidence="1">
    <location>
        <begin position="1"/>
        <end position="20"/>
    </location>
</feature>
<evidence type="ECO:0000313" key="3">
    <source>
        <dbReference type="Proteomes" id="UP001497472"/>
    </source>
</evidence>
<keyword evidence="3" id="KW-1185">Reference proteome</keyword>
<evidence type="ECO:0000256" key="1">
    <source>
        <dbReference type="SAM" id="MobiDB-lite"/>
    </source>
</evidence>